<dbReference type="AlphaFoldDB" id="A0A232EY70"/>
<dbReference type="InterPro" id="IPR036397">
    <property type="entry name" value="RNaseH_sf"/>
</dbReference>
<dbReference type="SUPFAM" id="SSF53098">
    <property type="entry name" value="Ribonuclease H-like"/>
    <property type="match status" value="1"/>
</dbReference>
<evidence type="ECO:0000313" key="3">
    <source>
        <dbReference type="Proteomes" id="UP000215335"/>
    </source>
</evidence>
<dbReference type="InterPro" id="IPR012337">
    <property type="entry name" value="RNaseH-like_sf"/>
</dbReference>
<reference evidence="2 3" key="1">
    <citation type="journal article" date="2017" name="Curr. Biol.">
        <title>The Evolution of Venom by Co-option of Single-Copy Genes.</title>
        <authorList>
            <person name="Martinson E.O."/>
            <person name="Mrinalini"/>
            <person name="Kelkar Y.D."/>
            <person name="Chang C.H."/>
            <person name="Werren J.H."/>
        </authorList>
    </citation>
    <scope>NUCLEOTIDE SEQUENCE [LARGE SCALE GENOMIC DNA]</scope>
    <source>
        <strain evidence="2 3">Alberta</strain>
        <tissue evidence="2">Whole body</tissue>
    </source>
</reference>
<protein>
    <recommendedName>
        <fullName evidence="1">RNase H type-1 domain-containing protein</fullName>
    </recommendedName>
</protein>
<name>A0A232EY70_9HYME</name>
<dbReference type="STRING" id="543379.A0A232EY70"/>
<dbReference type="InterPro" id="IPR002156">
    <property type="entry name" value="RNaseH_domain"/>
</dbReference>
<accession>A0A232EY70</accession>
<dbReference type="GO" id="GO:0003676">
    <property type="term" value="F:nucleic acid binding"/>
    <property type="evidence" value="ECO:0007669"/>
    <property type="project" value="InterPro"/>
</dbReference>
<dbReference type="Proteomes" id="UP000215335">
    <property type="component" value="Unassembled WGS sequence"/>
</dbReference>
<dbReference type="GO" id="GO:0004523">
    <property type="term" value="F:RNA-DNA hybrid ribonuclease activity"/>
    <property type="evidence" value="ECO:0007669"/>
    <property type="project" value="InterPro"/>
</dbReference>
<evidence type="ECO:0000259" key="1">
    <source>
        <dbReference type="PROSITE" id="PS50879"/>
    </source>
</evidence>
<evidence type="ECO:0000313" key="2">
    <source>
        <dbReference type="EMBL" id="OXU23158.1"/>
    </source>
</evidence>
<feature type="domain" description="RNase H type-1" evidence="1">
    <location>
        <begin position="53"/>
        <end position="189"/>
    </location>
</feature>
<gene>
    <name evidence="2" type="ORF">TSAR_004065</name>
</gene>
<sequence length="348" mass="40739">MIKKFNLPLPYPFDPKIILTEEDENIISEQEGRIIQKAKIPNEKFNEIFKKQPIQIIDFYTDGSKSEDSEYTGAALFSPNINLEKKFKFTKLASIFTAEAYAIMQTLIIIKNDDIPKTRIFTDSKSVLQAITNYSPLKSKNTSYLILEIKKLIYEIKEKNLKTKIYWIPAHKDILNNEIVDKLAKEATKTGDQINLKLPYTDLFEEIKKAEHKSFRKKLDSQKNIKGVQYFQNYYEESSKPWFYNSIVQRYHITTINRIRANHYSLAESLYRKNLVNSEACKCGFISEDIEHVITECPLYNKERTTLIKKLKKNKSTFPINLIHIFKNPNSKEAKFITEFLKTCKLSV</sequence>
<dbReference type="CDD" id="cd09276">
    <property type="entry name" value="Rnase_HI_RT_non_LTR"/>
    <property type="match status" value="1"/>
</dbReference>
<dbReference type="Pfam" id="PF00075">
    <property type="entry name" value="RNase_H"/>
    <property type="match status" value="1"/>
</dbReference>
<dbReference type="Gene3D" id="3.30.420.10">
    <property type="entry name" value="Ribonuclease H-like superfamily/Ribonuclease H"/>
    <property type="match status" value="1"/>
</dbReference>
<proteinExistence type="predicted"/>
<dbReference type="EMBL" id="NNAY01001710">
    <property type="protein sequence ID" value="OXU23158.1"/>
    <property type="molecule type" value="Genomic_DNA"/>
</dbReference>
<keyword evidence="3" id="KW-1185">Reference proteome</keyword>
<dbReference type="PROSITE" id="PS50879">
    <property type="entry name" value="RNASE_H_1"/>
    <property type="match status" value="1"/>
</dbReference>
<dbReference type="OrthoDB" id="7701067at2759"/>
<organism evidence="2 3">
    <name type="scientific">Trichomalopsis sarcophagae</name>
    <dbReference type="NCBI Taxonomy" id="543379"/>
    <lineage>
        <taxon>Eukaryota</taxon>
        <taxon>Metazoa</taxon>
        <taxon>Ecdysozoa</taxon>
        <taxon>Arthropoda</taxon>
        <taxon>Hexapoda</taxon>
        <taxon>Insecta</taxon>
        <taxon>Pterygota</taxon>
        <taxon>Neoptera</taxon>
        <taxon>Endopterygota</taxon>
        <taxon>Hymenoptera</taxon>
        <taxon>Apocrita</taxon>
        <taxon>Proctotrupomorpha</taxon>
        <taxon>Chalcidoidea</taxon>
        <taxon>Pteromalidae</taxon>
        <taxon>Pteromalinae</taxon>
        <taxon>Trichomalopsis</taxon>
    </lineage>
</organism>
<comment type="caution">
    <text evidence="2">The sequence shown here is derived from an EMBL/GenBank/DDBJ whole genome shotgun (WGS) entry which is preliminary data.</text>
</comment>